<accession>A0A6H5INL8</accession>
<sequence>MERLKKMQLFPPYNAESLLARPNIAACKIICGFLDSCGIRHKVEIFIEMAARRANGNGSKKNNPYYLRSTHTTARKTRQMRKARKHSGGRHTVLSAAPLYKSSCKFTRYRLCAGSEMISRAAHLAASRRRYFCTRTRGFSRFDVHWRRQHTATHIINSLFCNDLLLARARALKFREEVHDSWCYGNPPKAGQGRKSTLKKNFKSKNQVFFIDDQRHSRVQVDARDASGNTPLYHAVKRDIETVTKLLLRNGANPNSANENRETPLHVICKGVFHFYYHDMADIFFKTCDENHLQVKVDAVDNLGRTPLQLAVANLVPNAVDVFLDRGADVSRFAFPTEIYYGAGFDPQRNYLFGIELTMASGALALDSLKDRGYELDRSDALTVMKFFAKHGLFEKSPAIEKWLNDEESAKCLIEEMIKPDLSLYDLIQLRPAEAAKQVTYMDYHCTTRI</sequence>
<gene>
    <name evidence="4" type="ORF">TBRA_LOCUS10532</name>
</gene>
<organism evidence="4 5">
    <name type="scientific">Trichogramma brassicae</name>
    <dbReference type="NCBI Taxonomy" id="86971"/>
    <lineage>
        <taxon>Eukaryota</taxon>
        <taxon>Metazoa</taxon>
        <taxon>Ecdysozoa</taxon>
        <taxon>Arthropoda</taxon>
        <taxon>Hexapoda</taxon>
        <taxon>Insecta</taxon>
        <taxon>Pterygota</taxon>
        <taxon>Neoptera</taxon>
        <taxon>Endopterygota</taxon>
        <taxon>Hymenoptera</taxon>
        <taxon>Apocrita</taxon>
        <taxon>Proctotrupomorpha</taxon>
        <taxon>Chalcidoidea</taxon>
        <taxon>Trichogrammatidae</taxon>
        <taxon>Trichogramma</taxon>
    </lineage>
</organism>
<evidence type="ECO:0000256" key="1">
    <source>
        <dbReference type="ARBA" id="ARBA00022737"/>
    </source>
</evidence>
<evidence type="ECO:0000256" key="3">
    <source>
        <dbReference type="PROSITE-ProRule" id="PRU00023"/>
    </source>
</evidence>
<evidence type="ECO:0000313" key="5">
    <source>
        <dbReference type="Proteomes" id="UP000479190"/>
    </source>
</evidence>
<dbReference type="InterPro" id="IPR036770">
    <property type="entry name" value="Ankyrin_rpt-contain_sf"/>
</dbReference>
<feature type="repeat" description="ANK" evidence="3">
    <location>
        <begin position="303"/>
        <end position="331"/>
    </location>
</feature>
<dbReference type="Pfam" id="PF12796">
    <property type="entry name" value="Ank_2"/>
    <property type="match status" value="1"/>
</dbReference>
<reference evidence="4 5" key="1">
    <citation type="submission" date="2020-02" db="EMBL/GenBank/DDBJ databases">
        <authorList>
            <person name="Ferguson B K."/>
        </authorList>
    </citation>
    <scope>NUCLEOTIDE SEQUENCE [LARGE SCALE GENOMIC DNA]</scope>
</reference>
<feature type="repeat" description="ANK" evidence="3">
    <location>
        <begin position="227"/>
        <end position="259"/>
    </location>
</feature>
<dbReference type="SMART" id="SM00248">
    <property type="entry name" value="ANK"/>
    <property type="match status" value="2"/>
</dbReference>
<keyword evidence="5" id="KW-1185">Reference proteome</keyword>
<dbReference type="PANTHER" id="PTHR24161">
    <property type="entry name" value="ANK_REP_REGION DOMAIN-CONTAINING PROTEIN-RELATED"/>
    <property type="match status" value="1"/>
</dbReference>
<dbReference type="EMBL" id="CADCXV010000924">
    <property type="protein sequence ID" value="CAB0038762.1"/>
    <property type="molecule type" value="Genomic_DNA"/>
</dbReference>
<dbReference type="AlphaFoldDB" id="A0A6H5INL8"/>
<proteinExistence type="predicted"/>
<dbReference type="SUPFAM" id="SSF48403">
    <property type="entry name" value="Ankyrin repeat"/>
    <property type="match status" value="1"/>
</dbReference>
<dbReference type="Proteomes" id="UP000479190">
    <property type="component" value="Unassembled WGS sequence"/>
</dbReference>
<evidence type="ECO:0000313" key="4">
    <source>
        <dbReference type="EMBL" id="CAB0038762.1"/>
    </source>
</evidence>
<dbReference type="Gene3D" id="1.25.40.20">
    <property type="entry name" value="Ankyrin repeat-containing domain"/>
    <property type="match status" value="1"/>
</dbReference>
<dbReference type="PANTHER" id="PTHR24161:SF85">
    <property type="entry name" value="PALMITOYLTRANSFERASE HIP14"/>
    <property type="match status" value="1"/>
</dbReference>
<keyword evidence="2 3" id="KW-0040">ANK repeat</keyword>
<name>A0A6H5INL8_9HYME</name>
<protein>
    <submittedName>
        <fullName evidence="4">Uncharacterized protein</fullName>
    </submittedName>
</protein>
<dbReference type="OrthoDB" id="10261302at2759"/>
<dbReference type="PROSITE" id="PS50297">
    <property type="entry name" value="ANK_REP_REGION"/>
    <property type="match status" value="2"/>
</dbReference>
<dbReference type="PROSITE" id="PS50088">
    <property type="entry name" value="ANK_REPEAT"/>
    <property type="match status" value="2"/>
</dbReference>
<dbReference type="InterPro" id="IPR002110">
    <property type="entry name" value="Ankyrin_rpt"/>
</dbReference>
<keyword evidence="1" id="KW-0677">Repeat</keyword>
<evidence type="ECO:0000256" key="2">
    <source>
        <dbReference type="ARBA" id="ARBA00023043"/>
    </source>
</evidence>